<organism evidence="2 3">
    <name type="scientific">Kibdelosporangium philippinense</name>
    <dbReference type="NCBI Taxonomy" id="211113"/>
    <lineage>
        <taxon>Bacteria</taxon>
        <taxon>Bacillati</taxon>
        <taxon>Actinomycetota</taxon>
        <taxon>Actinomycetes</taxon>
        <taxon>Pseudonocardiales</taxon>
        <taxon>Pseudonocardiaceae</taxon>
        <taxon>Kibdelosporangium</taxon>
    </lineage>
</organism>
<comment type="caution">
    <text evidence="2">The sequence shown here is derived from an EMBL/GenBank/DDBJ whole genome shotgun (WGS) entry which is preliminary data.</text>
</comment>
<dbReference type="EMBL" id="JAJVCN010000001">
    <property type="protein sequence ID" value="MCE7001826.1"/>
    <property type="molecule type" value="Genomic_DNA"/>
</dbReference>
<accession>A0ABS8Z5B4</accession>
<evidence type="ECO:0000256" key="1">
    <source>
        <dbReference type="SAM" id="MobiDB-lite"/>
    </source>
</evidence>
<evidence type="ECO:0000313" key="2">
    <source>
        <dbReference type="EMBL" id="MCE7001826.1"/>
    </source>
</evidence>
<sequence>MRAPATAPTVMDTRVKVDLAKPFVGTPAADWSDGEAGIVLPAATAVNDFSAQKVGQALTTAREAFIAAFLDRRVIQDNNVEVLAALYAPDARQDQREDPGNRVRIAPGFRLLPASPKVTGSISVESGEKGELKIRANYSIAYAFDIDDPRRIEDVMDIVAVVRFEWQFIYRDGSTFEPSSRGLWNGDSTSHYYSMACKPLEQDMLAPSYSERNLHGRGASDEDVARMFDPSKPMPTSEGNC</sequence>
<feature type="region of interest" description="Disordered" evidence="1">
    <location>
        <begin position="211"/>
        <end position="241"/>
    </location>
</feature>
<gene>
    <name evidence="2" type="ORF">LWC34_03100</name>
</gene>
<proteinExistence type="predicted"/>
<dbReference type="RefSeq" id="WP_233722879.1">
    <property type="nucleotide sequence ID" value="NZ_JAJVCN010000001.1"/>
</dbReference>
<name>A0ABS8Z5B4_9PSEU</name>
<evidence type="ECO:0008006" key="4">
    <source>
        <dbReference type="Google" id="ProtNLM"/>
    </source>
</evidence>
<evidence type="ECO:0000313" key="3">
    <source>
        <dbReference type="Proteomes" id="UP001521150"/>
    </source>
</evidence>
<keyword evidence="3" id="KW-1185">Reference proteome</keyword>
<protein>
    <recommendedName>
        <fullName evidence="4">SnoaL-like domain-containing protein</fullName>
    </recommendedName>
</protein>
<dbReference type="Proteomes" id="UP001521150">
    <property type="component" value="Unassembled WGS sequence"/>
</dbReference>
<reference evidence="2 3" key="1">
    <citation type="submission" date="2021-12" db="EMBL/GenBank/DDBJ databases">
        <title>Genome sequence of Kibdelosporangium philippinense ATCC 49844.</title>
        <authorList>
            <person name="Fedorov E.A."/>
            <person name="Omeragic M."/>
            <person name="Shalygina K.F."/>
            <person name="Maclea K.S."/>
        </authorList>
    </citation>
    <scope>NUCLEOTIDE SEQUENCE [LARGE SCALE GENOMIC DNA]</scope>
    <source>
        <strain evidence="2 3">ATCC 49844</strain>
    </source>
</reference>
<feature type="compositionally biased region" description="Basic and acidic residues" evidence="1">
    <location>
        <begin position="212"/>
        <end position="226"/>
    </location>
</feature>